<name>A0A518E448_9BACT</name>
<dbReference type="NCBIfam" id="TIGR00072">
    <property type="entry name" value="hydrog_prot"/>
    <property type="match status" value="1"/>
</dbReference>
<gene>
    <name evidence="5" type="ORF">Pla8534_67810</name>
</gene>
<comment type="similarity">
    <text evidence="1">Belongs to the peptidase A31 family.</text>
</comment>
<dbReference type="Pfam" id="PF01750">
    <property type="entry name" value="HycI"/>
    <property type="match status" value="1"/>
</dbReference>
<dbReference type="AlphaFoldDB" id="A0A518E448"/>
<dbReference type="GO" id="GO:0008047">
    <property type="term" value="F:enzyme activator activity"/>
    <property type="evidence" value="ECO:0007669"/>
    <property type="project" value="InterPro"/>
</dbReference>
<keyword evidence="6" id="KW-1185">Reference proteome</keyword>
<evidence type="ECO:0000256" key="1">
    <source>
        <dbReference type="ARBA" id="ARBA00006814"/>
    </source>
</evidence>
<keyword evidence="3" id="KW-0064">Aspartyl protease</keyword>
<dbReference type="Gene3D" id="3.40.50.1450">
    <property type="entry name" value="HybD-like"/>
    <property type="match status" value="1"/>
</dbReference>
<evidence type="ECO:0000256" key="3">
    <source>
        <dbReference type="ARBA" id="ARBA00022750"/>
    </source>
</evidence>
<dbReference type="GO" id="GO:0004190">
    <property type="term" value="F:aspartic-type endopeptidase activity"/>
    <property type="evidence" value="ECO:0007669"/>
    <property type="project" value="UniProtKB-KW"/>
</dbReference>
<evidence type="ECO:0000313" key="5">
    <source>
        <dbReference type="EMBL" id="QDU98870.1"/>
    </source>
</evidence>
<sequence>MHPTDPGAAAVRIVGVGSPHGDDRIGWIVVNQLQANPPSACDLAIVSNPMQIFEHRPSPARMILIDACRSGARPGSITRLCWPDTRIAARHSASSHGLGVWEAILLAQQLGDLQGELVLFGMEILQADPLAEVSAALMQRLPTLCNNVRAEAERMAAAGIAR</sequence>
<dbReference type="GO" id="GO:0016485">
    <property type="term" value="P:protein processing"/>
    <property type="evidence" value="ECO:0007669"/>
    <property type="project" value="TreeGrafter"/>
</dbReference>
<protein>
    <submittedName>
        <fullName evidence="5">Hydrogenase maturation protease</fullName>
    </submittedName>
</protein>
<dbReference type="PANTHER" id="PTHR30302">
    <property type="entry name" value="HYDROGENASE 1 MATURATION PROTEASE"/>
    <property type="match status" value="1"/>
</dbReference>
<dbReference type="Proteomes" id="UP000317648">
    <property type="component" value="Chromosome"/>
</dbReference>
<organism evidence="5 6">
    <name type="scientific">Lignipirellula cremea</name>
    <dbReference type="NCBI Taxonomy" id="2528010"/>
    <lineage>
        <taxon>Bacteria</taxon>
        <taxon>Pseudomonadati</taxon>
        <taxon>Planctomycetota</taxon>
        <taxon>Planctomycetia</taxon>
        <taxon>Pirellulales</taxon>
        <taxon>Pirellulaceae</taxon>
        <taxon>Lignipirellula</taxon>
    </lineage>
</organism>
<keyword evidence="2 5" id="KW-0645">Protease</keyword>
<accession>A0A518E448</accession>
<dbReference type="EMBL" id="CP036433">
    <property type="protein sequence ID" value="QDU98870.1"/>
    <property type="molecule type" value="Genomic_DNA"/>
</dbReference>
<evidence type="ECO:0000313" key="6">
    <source>
        <dbReference type="Proteomes" id="UP000317648"/>
    </source>
</evidence>
<dbReference type="PANTHER" id="PTHR30302:SF1">
    <property type="entry name" value="HYDROGENASE 2 MATURATION PROTEASE"/>
    <property type="match status" value="1"/>
</dbReference>
<keyword evidence="4" id="KW-0378">Hydrolase</keyword>
<dbReference type="OrthoDB" id="9808862at2"/>
<dbReference type="InterPro" id="IPR023430">
    <property type="entry name" value="Pept_HybD-like_dom_sf"/>
</dbReference>
<evidence type="ECO:0000256" key="4">
    <source>
        <dbReference type="ARBA" id="ARBA00022801"/>
    </source>
</evidence>
<reference evidence="5 6" key="1">
    <citation type="submission" date="2019-02" db="EMBL/GenBank/DDBJ databases">
        <title>Deep-cultivation of Planctomycetes and their phenomic and genomic characterization uncovers novel biology.</title>
        <authorList>
            <person name="Wiegand S."/>
            <person name="Jogler M."/>
            <person name="Boedeker C."/>
            <person name="Pinto D."/>
            <person name="Vollmers J."/>
            <person name="Rivas-Marin E."/>
            <person name="Kohn T."/>
            <person name="Peeters S.H."/>
            <person name="Heuer A."/>
            <person name="Rast P."/>
            <person name="Oberbeckmann S."/>
            <person name="Bunk B."/>
            <person name="Jeske O."/>
            <person name="Meyerdierks A."/>
            <person name="Storesund J.E."/>
            <person name="Kallscheuer N."/>
            <person name="Luecker S."/>
            <person name="Lage O.M."/>
            <person name="Pohl T."/>
            <person name="Merkel B.J."/>
            <person name="Hornburger P."/>
            <person name="Mueller R.-W."/>
            <person name="Bruemmer F."/>
            <person name="Labrenz M."/>
            <person name="Spormann A.M."/>
            <person name="Op den Camp H."/>
            <person name="Overmann J."/>
            <person name="Amann R."/>
            <person name="Jetten M.S.M."/>
            <person name="Mascher T."/>
            <person name="Medema M.H."/>
            <person name="Devos D.P."/>
            <person name="Kaster A.-K."/>
            <person name="Ovreas L."/>
            <person name="Rohde M."/>
            <person name="Galperin M.Y."/>
            <person name="Jogler C."/>
        </authorList>
    </citation>
    <scope>NUCLEOTIDE SEQUENCE [LARGE SCALE GENOMIC DNA]</scope>
    <source>
        <strain evidence="5 6">Pla85_3_4</strain>
    </source>
</reference>
<dbReference type="KEGG" id="lcre:Pla8534_67810"/>
<proteinExistence type="inferred from homology"/>
<dbReference type="SUPFAM" id="SSF53163">
    <property type="entry name" value="HybD-like"/>
    <property type="match status" value="1"/>
</dbReference>
<evidence type="ECO:0000256" key="2">
    <source>
        <dbReference type="ARBA" id="ARBA00022670"/>
    </source>
</evidence>
<dbReference type="InterPro" id="IPR000671">
    <property type="entry name" value="Peptidase_A31"/>
</dbReference>
<dbReference type="RefSeq" id="WP_145058457.1">
    <property type="nucleotide sequence ID" value="NZ_CP036433.1"/>
</dbReference>